<reference evidence="2 3" key="1">
    <citation type="submission" date="2016-10" db="EMBL/GenBank/DDBJ databases">
        <title>The genome sequence of Colletotrichum fioriniae PJ7.</title>
        <authorList>
            <person name="Baroncelli R."/>
        </authorList>
    </citation>
    <scope>NUCLEOTIDE SEQUENCE [LARGE SCALE GENOMIC DNA]</scope>
    <source>
        <strain evidence="2 3">Tom-12</strain>
    </source>
</reference>
<proteinExistence type="predicted"/>
<gene>
    <name evidence="2" type="ORF">CTAM01_09973</name>
</gene>
<accession>A0ABQ9R1K5</accession>
<evidence type="ECO:0000256" key="1">
    <source>
        <dbReference type="SAM" id="MobiDB-lite"/>
    </source>
</evidence>
<feature type="region of interest" description="Disordered" evidence="1">
    <location>
        <begin position="1"/>
        <end position="30"/>
    </location>
</feature>
<dbReference type="EMBL" id="MLFU01000043">
    <property type="protein sequence ID" value="KAK1492179.1"/>
    <property type="molecule type" value="Genomic_DNA"/>
</dbReference>
<feature type="compositionally biased region" description="Polar residues" evidence="1">
    <location>
        <begin position="1"/>
        <end position="23"/>
    </location>
</feature>
<protein>
    <submittedName>
        <fullName evidence="2">Uncharacterized protein</fullName>
    </submittedName>
</protein>
<dbReference type="RefSeq" id="XP_060379317.1">
    <property type="nucleotide sequence ID" value="XM_060525989.1"/>
</dbReference>
<keyword evidence="3" id="KW-1185">Reference proteome</keyword>
<evidence type="ECO:0000313" key="2">
    <source>
        <dbReference type="EMBL" id="KAK1492179.1"/>
    </source>
</evidence>
<sequence length="54" mass="5993">MRWGTQQLGATKNRQRVTKSSEPISDPAIKISDNRSLPRQASLQVCLQLANEGI</sequence>
<name>A0ABQ9R1K5_9PEZI</name>
<dbReference type="GeneID" id="85410227"/>
<organism evidence="2 3">
    <name type="scientific">Colletotrichum tamarilloi</name>
    <dbReference type="NCBI Taxonomy" id="1209934"/>
    <lineage>
        <taxon>Eukaryota</taxon>
        <taxon>Fungi</taxon>
        <taxon>Dikarya</taxon>
        <taxon>Ascomycota</taxon>
        <taxon>Pezizomycotina</taxon>
        <taxon>Sordariomycetes</taxon>
        <taxon>Hypocreomycetidae</taxon>
        <taxon>Glomerellales</taxon>
        <taxon>Glomerellaceae</taxon>
        <taxon>Colletotrichum</taxon>
        <taxon>Colletotrichum acutatum species complex</taxon>
    </lineage>
</organism>
<dbReference type="Proteomes" id="UP001227543">
    <property type="component" value="Unassembled WGS sequence"/>
</dbReference>
<evidence type="ECO:0000313" key="3">
    <source>
        <dbReference type="Proteomes" id="UP001227543"/>
    </source>
</evidence>
<comment type="caution">
    <text evidence="2">The sequence shown here is derived from an EMBL/GenBank/DDBJ whole genome shotgun (WGS) entry which is preliminary data.</text>
</comment>